<keyword evidence="2 9" id="KW-0645">Protease</keyword>
<dbReference type="InterPro" id="IPR009003">
    <property type="entry name" value="Peptidase_S1_PA"/>
</dbReference>
<dbReference type="PROSITE" id="PS00134">
    <property type="entry name" value="TRYPSIN_HIS"/>
    <property type="match status" value="1"/>
</dbReference>
<dbReference type="Pfam" id="PF00089">
    <property type="entry name" value="Trypsin"/>
    <property type="match status" value="2"/>
</dbReference>
<name>A0A6M2DL83_XENCH</name>
<proteinExistence type="inferred from homology"/>
<evidence type="ECO:0000256" key="3">
    <source>
        <dbReference type="ARBA" id="ARBA00022729"/>
    </source>
</evidence>
<evidence type="ECO:0000256" key="1">
    <source>
        <dbReference type="ARBA" id="ARBA00007664"/>
    </source>
</evidence>
<sequence length="288" mass="31478">MKLIYFILILLATVDYIKTDTRIMGGFKVDIKEFGWQLSLQYENKHVCGASIIHQNWAITAAHCVEDSFLTPNLLSLRAGSDQHAAGGTVYGVREVSIHPGYGLSMNYDVALLKMSKSFSFTVCSVQSISLAKMNDELDTGAIVTVTGWGHSKEDGVMEKYLHGVELNIVDHNECNEAYADFGGITENMICAGTKDGGKDSCKGDSGGPLIDKNRTLIGIVSWGFGCGKADKPEVHRQKNSRIIGGINANISDYPWQLSMLHFAKYHICGAAILDKVWAITAAHCIVR</sequence>
<evidence type="ECO:0000256" key="2">
    <source>
        <dbReference type="ARBA" id="ARBA00022670"/>
    </source>
</evidence>
<dbReference type="InterPro" id="IPR018114">
    <property type="entry name" value="TRYPSIN_HIS"/>
</dbReference>
<keyword evidence="3 10" id="KW-0732">Signal</keyword>
<dbReference type="SUPFAM" id="SSF50494">
    <property type="entry name" value="Trypsin-like serine proteases"/>
    <property type="match status" value="2"/>
</dbReference>
<evidence type="ECO:0000256" key="8">
    <source>
        <dbReference type="ARBA" id="ARBA00023180"/>
    </source>
</evidence>
<dbReference type="CDD" id="cd00190">
    <property type="entry name" value="Tryp_SPc"/>
    <property type="match status" value="1"/>
</dbReference>
<evidence type="ECO:0000259" key="11">
    <source>
        <dbReference type="PROSITE" id="PS50240"/>
    </source>
</evidence>
<evidence type="ECO:0000256" key="10">
    <source>
        <dbReference type="SAM" id="SignalP"/>
    </source>
</evidence>
<dbReference type="InterPro" id="IPR001254">
    <property type="entry name" value="Trypsin_dom"/>
</dbReference>
<dbReference type="PROSITE" id="PS00135">
    <property type="entry name" value="TRYPSIN_SER"/>
    <property type="match status" value="1"/>
</dbReference>
<evidence type="ECO:0000256" key="5">
    <source>
        <dbReference type="ARBA" id="ARBA00022825"/>
    </source>
</evidence>
<dbReference type="InterPro" id="IPR043504">
    <property type="entry name" value="Peptidase_S1_PA_chymotrypsin"/>
</dbReference>
<dbReference type="PRINTS" id="PR00722">
    <property type="entry name" value="CHYMOTRYPSIN"/>
</dbReference>
<feature type="signal peptide" evidence="10">
    <location>
        <begin position="1"/>
        <end position="19"/>
    </location>
</feature>
<dbReference type="FunFam" id="2.40.10.10:FF:000077">
    <property type="entry name" value="Predicted protein"/>
    <property type="match status" value="1"/>
</dbReference>
<keyword evidence="8" id="KW-0325">Glycoprotein</keyword>
<dbReference type="GO" id="GO:0004252">
    <property type="term" value="F:serine-type endopeptidase activity"/>
    <property type="evidence" value="ECO:0007669"/>
    <property type="project" value="InterPro"/>
</dbReference>
<dbReference type="Gene3D" id="2.40.10.10">
    <property type="entry name" value="Trypsin-like serine proteases"/>
    <property type="match status" value="3"/>
</dbReference>
<dbReference type="EMBL" id="GIIL01002998">
    <property type="protein sequence ID" value="NOV46724.1"/>
    <property type="molecule type" value="Transcribed_RNA"/>
</dbReference>
<dbReference type="InterPro" id="IPR001314">
    <property type="entry name" value="Peptidase_S1A"/>
</dbReference>
<keyword evidence="6" id="KW-0865">Zymogen</keyword>
<dbReference type="PROSITE" id="PS50240">
    <property type="entry name" value="TRYPSIN_DOM"/>
    <property type="match status" value="1"/>
</dbReference>
<dbReference type="SMART" id="SM00020">
    <property type="entry name" value="Tryp_SPc"/>
    <property type="match status" value="1"/>
</dbReference>
<dbReference type="InterPro" id="IPR033116">
    <property type="entry name" value="TRYPSIN_SER"/>
</dbReference>
<feature type="domain" description="Peptidase S1" evidence="11">
    <location>
        <begin position="23"/>
        <end position="262"/>
    </location>
</feature>
<organism evidence="12">
    <name type="scientific">Xenopsylla cheopis</name>
    <name type="common">Oriental rat flea</name>
    <name type="synonym">Pulex cheopis</name>
    <dbReference type="NCBI Taxonomy" id="163159"/>
    <lineage>
        <taxon>Eukaryota</taxon>
        <taxon>Metazoa</taxon>
        <taxon>Ecdysozoa</taxon>
        <taxon>Arthropoda</taxon>
        <taxon>Hexapoda</taxon>
        <taxon>Insecta</taxon>
        <taxon>Pterygota</taxon>
        <taxon>Neoptera</taxon>
        <taxon>Endopterygota</taxon>
        <taxon>Siphonaptera</taxon>
        <taxon>Pulicidae</taxon>
        <taxon>Xenopsyllinae</taxon>
        <taxon>Xenopsylla</taxon>
    </lineage>
</organism>
<protein>
    <submittedName>
        <fullName evidence="12">Putative trypsin-like serine protease</fullName>
    </submittedName>
</protein>
<dbReference type="PANTHER" id="PTHR24252:SF27">
    <property type="entry name" value="TRANSMEMBRANE PROTEASE SERINE 3-LIKE"/>
    <property type="match status" value="1"/>
</dbReference>
<evidence type="ECO:0000256" key="7">
    <source>
        <dbReference type="ARBA" id="ARBA00023157"/>
    </source>
</evidence>
<comment type="similarity">
    <text evidence="1">Belongs to the peptidase S1 family.</text>
</comment>
<dbReference type="AlphaFoldDB" id="A0A6M2DL83"/>
<dbReference type="GO" id="GO:0006508">
    <property type="term" value="P:proteolysis"/>
    <property type="evidence" value="ECO:0007669"/>
    <property type="project" value="UniProtKB-KW"/>
</dbReference>
<keyword evidence="4 9" id="KW-0378">Hydrolase</keyword>
<keyword evidence="5 9" id="KW-0720">Serine protease</keyword>
<reference evidence="12" key="1">
    <citation type="submission" date="2020-03" db="EMBL/GenBank/DDBJ databases">
        <title>Transcriptomic Profiling of the Digestive Tract of the Rat Flea, Xenopsylla cheopis, Following Blood Feeding and Infection with Yersinia pestis.</title>
        <authorList>
            <person name="Bland D.M."/>
            <person name="Martens C.A."/>
            <person name="Virtaneva K."/>
            <person name="Kanakabandi K."/>
            <person name="Long D."/>
            <person name="Rosenke R."/>
            <person name="Saturday G.A."/>
            <person name="Hoyt F.H."/>
            <person name="Bruno D.P."/>
            <person name="Ribeiro J.M.C."/>
            <person name="Hinnebusch J."/>
        </authorList>
    </citation>
    <scope>NUCLEOTIDE SEQUENCE</scope>
</reference>
<evidence type="ECO:0000256" key="9">
    <source>
        <dbReference type="RuleBase" id="RU363034"/>
    </source>
</evidence>
<feature type="chain" id="PRO_5026723862" evidence="10">
    <location>
        <begin position="20"/>
        <end position="288"/>
    </location>
</feature>
<evidence type="ECO:0000313" key="12">
    <source>
        <dbReference type="EMBL" id="NOV46724.1"/>
    </source>
</evidence>
<evidence type="ECO:0000256" key="6">
    <source>
        <dbReference type="ARBA" id="ARBA00023145"/>
    </source>
</evidence>
<evidence type="ECO:0000256" key="4">
    <source>
        <dbReference type="ARBA" id="ARBA00022801"/>
    </source>
</evidence>
<dbReference type="PANTHER" id="PTHR24252">
    <property type="entry name" value="ACROSIN-RELATED"/>
    <property type="match status" value="1"/>
</dbReference>
<accession>A0A6M2DL83</accession>
<keyword evidence="7" id="KW-1015">Disulfide bond</keyword>